<evidence type="ECO:0000256" key="2">
    <source>
        <dbReference type="ARBA" id="ARBA00007267"/>
    </source>
</evidence>
<dbReference type="PANTHER" id="PTHR46159:SF18">
    <property type="entry name" value="CRC DOMAIN-CONTAINING PROTEIN"/>
    <property type="match status" value="1"/>
</dbReference>
<evidence type="ECO:0000259" key="5">
    <source>
        <dbReference type="PROSITE" id="PS51634"/>
    </source>
</evidence>
<feature type="region of interest" description="Disordered" evidence="4">
    <location>
        <begin position="683"/>
        <end position="763"/>
    </location>
</feature>
<keyword evidence="7" id="KW-1185">Reference proteome</keyword>
<feature type="compositionally biased region" description="Polar residues" evidence="4">
    <location>
        <begin position="564"/>
        <end position="591"/>
    </location>
</feature>
<proteinExistence type="inferred from homology"/>
<comment type="subcellular location">
    <subcellularLocation>
        <location evidence="1">Nucleus</location>
    </subcellularLocation>
</comment>
<comment type="similarity">
    <text evidence="2">Belongs to the lin-54 family.</text>
</comment>
<keyword evidence="3" id="KW-0539">Nucleus</keyword>
<dbReference type="AlphaFoldDB" id="A0A9Q0JK21"/>
<feature type="region of interest" description="Disordered" evidence="4">
    <location>
        <begin position="647"/>
        <end position="670"/>
    </location>
</feature>
<evidence type="ECO:0000256" key="4">
    <source>
        <dbReference type="SAM" id="MobiDB-lite"/>
    </source>
</evidence>
<feature type="region of interest" description="Disordered" evidence="4">
    <location>
        <begin position="1"/>
        <end position="31"/>
    </location>
</feature>
<organism evidence="6 7">
    <name type="scientific">Turnera subulata</name>
    <dbReference type="NCBI Taxonomy" id="218843"/>
    <lineage>
        <taxon>Eukaryota</taxon>
        <taxon>Viridiplantae</taxon>
        <taxon>Streptophyta</taxon>
        <taxon>Embryophyta</taxon>
        <taxon>Tracheophyta</taxon>
        <taxon>Spermatophyta</taxon>
        <taxon>Magnoliopsida</taxon>
        <taxon>eudicotyledons</taxon>
        <taxon>Gunneridae</taxon>
        <taxon>Pentapetalae</taxon>
        <taxon>rosids</taxon>
        <taxon>fabids</taxon>
        <taxon>Malpighiales</taxon>
        <taxon>Passifloraceae</taxon>
        <taxon>Turnera</taxon>
    </lineage>
</organism>
<accession>A0A9Q0JK21</accession>
<dbReference type="Pfam" id="PF03638">
    <property type="entry name" value="TCR"/>
    <property type="match status" value="2"/>
</dbReference>
<evidence type="ECO:0000256" key="3">
    <source>
        <dbReference type="ARBA" id="ARBA00023242"/>
    </source>
</evidence>
<dbReference type="PROSITE" id="PS51634">
    <property type="entry name" value="CRC"/>
    <property type="match status" value="1"/>
</dbReference>
<dbReference type="SMART" id="SM01114">
    <property type="entry name" value="CXC"/>
    <property type="match status" value="2"/>
</dbReference>
<dbReference type="GO" id="GO:0005634">
    <property type="term" value="C:nucleus"/>
    <property type="evidence" value="ECO:0007669"/>
    <property type="project" value="UniProtKB-SubCell"/>
</dbReference>
<dbReference type="InterPro" id="IPR044522">
    <property type="entry name" value="TSO1-like"/>
</dbReference>
<sequence>MDSPEPDPILPASSSSSSSACSPPVGQGSPFLAYASGLSPIDQANRGRIDHRFSHTSVPSPLPVFTSPHVDLQRQTGFLERGEVNMSGSKDHGQGDIQSKPDPDPCFQNEDQSCGQSAAFMDRYLTGPLEMDNTVNNGSTVPDNAGDAIVNNNNVRVLPQDQNVENYFNFVESAAYQEGSRFVHNLMELTAPKVDDVDPGMFLDNLSQVQHRQQPVAQVPGDWHNNLNSGCQSFLDPLQRIEAYKFSAGCSSLPSNRLAKDAEQNQRGIRRHLQFEASRACEYNSNETGDTTTLILPAEIRDFKSFVPPHIEGESCAWQADSCSQTEFDVRSDCGSHDALACIPSGLGLHFHSMVGSGSLYSDSSASNKFTGEIYNQLTPFNQQEASAEGKLSTSSDIGMVEELNMVNYGKSRKRGKDGSEGDGCKRCNCKRSKCLKLYCECFASGVYCLDSCSCENCFNKPEYEDTVLDVRQQIEARNPLAFAPKVVKHASNSPAIMEEGSRATPSSARHKRGCNCKKSKCLKKYCECYQAGVGCSDGCRCEGCNNPFGVKLETVYRRAGKWKNSSQGQLDPSETEDACTNSGTASQSSPKWREMIDISHLTPLSHPYAGAIAGSASFSTRDCSQLPLEQTYQGSSLHLPSGYHHWDNSPSGLTPEVHGSNAPPQLSPDSFLQNILEEDDMPEKLTSSSTPTKAVTASSPNKKRVSPPNVQSGQLRSSPSLGLRSGRKLILQAVPSFPSLTPCSKLKHDVHQTDDDHGDSTS</sequence>
<feature type="domain" description="CRC" evidence="5">
    <location>
        <begin position="424"/>
        <end position="550"/>
    </location>
</feature>
<feature type="compositionally biased region" description="Polar residues" evidence="4">
    <location>
        <begin position="686"/>
        <end position="701"/>
    </location>
</feature>
<feature type="compositionally biased region" description="Low complexity" evidence="4">
    <location>
        <begin position="11"/>
        <end position="24"/>
    </location>
</feature>
<gene>
    <name evidence="6" type="ORF">Tsubulata_022833</name>
</gene>
<evidence type="ECO:0000313" key="6">
    <source>
        <dbReference type="EMBL" id="KAJ4844633.1"/>
    </source>
</evidence>
<dbReference type="EMBL" id="JAKUCV010001911">
    <property type="protein sequence ID" value="KAJ4844633.1"/>
    <property type="molecule type" value="Genomic_DNA"/>
</dbReference>
<feature type="compositionally biased region" description="Basic and acidic residues" evidence="4">
    <location>
        <begin position="747"/>
        <end position="763"/>
    </location>
</feature>
<feature type="region of interest" description="Disordered" evidence="4">
    <location>
        <begin position="563"/>
        <end position="592"/>
    </location>
</feature>
<name>A0A9Q0JK21_9ROSI</name>
<comment type="caution">
    <text evidence="6">The sequence shown here is derived from an EMBL/GenBank/DDBJ whole genome shotgun (WGS) entry which is preliminary data.</text>
</comment>
<dbReference type="GO" id="GO:0003700">
    <property type="term" value="F:DNA-binding transcription factor activity"/>
    <property type="evidence" value="ECO:0007669"/>
    <property type="project" value="InterPro"/>
</dbReference>
<reference evidence="6" key="2">
    <citation type="journal article" date="2023" name="Plants (Basel)">
        <title>Annotation of the Turnera subulata (Passifloraceae) Draft Genome Reveals the S-Locus Evolved after the Divergence of Turneroideae from Passifloroideae in a Stepwise Manner.</title>
        <authorList>
            <person name="Henning P.M."/>
            <person name="Roalson E.H."/>
            <person name="Mir W."/>
            <person name="McCubbin A.G."/>
            <person name="Shore J.S."/>
        </authorList>
    </citation>
    <scope>NUCLEOTIDE SEQUENCE</scope>
    <source>
        <strain evidence="6">F60SS</strain>
    </source>
</reference>
<dbReference type="OrthoDB" id="6283463at2759"/>
<dbReference type="PANTHER" id="PTHR46159">
    <property type="entry name" value="PROTEIN TESMIN/TSO1-LIKE CXC 2"/>
    <property type="match status" value="1"/>
</dbReference>
<feature type="region of interest" description="Disordered" evidence="4">
    <location>
        <begin position="84"/>
        <end position="112"/>
    </location>
</feature>
<reference evidence="6" key="1">
    <citation type="submission" date="2022-02" db="EMBL/GenBank/DDBJ databases">
        <authorList>
            <person name="Henning P.M."/>
            <person name="McCubbin A.G."/>
            <person name="Shore J.S."/>
        </authorList>
    </citation>
    <scope>NUCLEOTIDE SEQUENCE</scope>
    <source>
        <strain evidence="6">F60SS</strain>
        <tissue evidence="6">Leaves</tissue>
    </source>
</reference>
<feature type="compositionally biased region" description="Basic and acidic residues" evidence="4">
    <location>
        <begin position="89"/>
        <end position="103"/>
    </location>
</feature>
<evidence type="ECO:0000256" key="1">
    <source>
        <dbReference type="ARBA" id="ARBA00004123"/>
    </source>
</evidence>
<dbReference type="InterPro" id="IPR005172">
    <property type="entry name" value="CRC"/>
</dbReference>
<evidence type="ECO:0000313" key="7">
    <source>
        <dbReference type="Proteomes" id="UP001141552"/>
    </source>
</evidence>
<feature type="compositionally biased region" description="Low complexity" evidence="4">
    <location>
        <begin position="712"/>
        <end position="725"/>
    </location>
</feature>
<dbReference type="InterPro" id="IPR033467">
    <property type="entry name" value="Tesmin/TSO1-like_CXC"/>
</dbReference>
<dbReference type="Proteomes" id="UP001141552">
    <property type="component" value="Unassembled WGS sequence"/>
</dbReference>
<protein>
    <recommendedName>
        <fullName evidence="5">CRC domain-containing protein</fullName>
    </recommendedName>
</protein>